<feature type="region of interest" description="Disordered" evidence="3">
    <location>
        <begin position="1"/>
        <end position="24"/>
    </location>
</feature>
<proteinExistence type="predicted"/>
<dbReference type="Pfam" id="PF03098">
    <property type="entry name" value="An_peroxidase"/>
    <property type="match status" value="1"/>
</dbReference>
<feature type="compositionally biased region" description="Pro residues" evidence="3">
    <location>
        <begin position="898"/>
        <end position="923"/>
    </location>
</feature>
<dbReference type="InterPro" id="IPR010255">
    <property type="entry name" value="Haem_peroxidase_sf"/>
</dbReference>
<organism evidence="4 5">
    <name type="scientific">Cloeon dipterum</name>
    <dbReference type="NCBI Taxonomy" id="197152"/>
    <lineage>
        <taxon>Eukaryota</taxon>
        <taxon>Metazoa</taxon>
        <taxon>Ecdysozoa</taxon>
        <taxon>Arthropoda</taxon>
        <taxon>Hexapoda</taxon>
        <taxon>Insecta</taxon>
        <taxon>Pterygota</taxon>
        <taxon>Palaeoptera</taxon>
        <taxon>Ephemeroptera</taxon>
        <taxon>Pisciforma</taxon>
        <taxon>Baetidae</taxon>
        <taxon>Cloeon</taxon>
    </lineage>
</organism>
<dbReference type="Proteomes" id="UP000494165">
    <property type="component" value="Unassembled WGS sequence"/>
</dbReference>
<dbReference type="SUPFAM" id="SSF48113">
    <property type="entry name" value="Heme-dependent peroxidases"/>
    <property type="match status" value="1"/>
</dbReference>
<dbReference type="GO" id="GO:0020037">
    <property type="term" value="F:heme binding"/>
    <property type="evidence" value="ECO:0007669"/>
    <property type="project" value="InterPro"/>
</dbReference>
<dbReference type="GO" id="GO:0004601">
    <property type="term" value="F:peroxidase activity"/>
    <property type="evidence" value="ECO:0007669"/>
    <property type="project" value="UniProtKB-KW"/>
</dbReference>
<dbReference type="PROSITE" id="PS50292">
    <property type="entry name" value="PEROXIDASE_3"/>
    <property type="match status" value="1"/>
</dbReference>
<dbReference type="GO" id="GO:0046872">
    <property type="term" value="F:metal ion binding"/>
    <property type="evidence" value="ECO:0007669"/>
    <property type="project" value="UniProtKB-KW"/>
</dbReference>
<feature type="region of interest" description="Disordered" evidence="3">
    <location>
        <begin position="896"/>
        <end position="928"/>
    </location>
</feature>
<dbReference type="Gene3D" id="1.10.640.10">
    <property type="entry name" value="Haem peroxidase domain superfamily, animal type"/>
    <property type="match status" value="1"/>
</dbReference>
<evidence type="ECO:0000313" key="4">
    <source>
        <dbReference type="EMBL" id="CAB3370665.1"/>
    </source>
</evidence>
<reference evidence="4 5" key="1">
    <citation type="submission" date="2020-04" db="EMBL/GenBank/DDBJ databases">
        <authorList>
            <person name="Alioto T."/>
            <person name="Alioto T."/>
            <person name="Gomez Garrido J."/>
        </authorList>
    </citation>
    <scope>NUCLEOTIDE SEQUENCE [LARGE SCALE GENOMIC DNA]</scope>
</reference>
<evidence type="ECO:0000256" key="2">
    <source>
        <dbReference type="PIRSR" id="PIRSR619791-2"/>
    </source>
</evidence>
<dbReference type="AlphaFoldDB" id="A0A8S1CS17"/>
<dbReference type="OrthoDB" id="823504at2759"/>
<comment type="caution">
    <text evidence="4">The sequence shown here is derived from an EMBL/GenBank/DDBJ whole genome shotgun (WGS) entry which is preliminary data.</text>
</comment>
<name>A0A8S1CS17_9INSE</name>
<keyword evidence="1" id="KW-0575">Peroxidase</keyword>
<dbReference type="GO" id="GO:0006979">
    <property type="term" value="P:response to oxidative stress"/>
    <property type="evidence" value="ECO:0007669"/>
    <property type="project" value="InterPro"/>
</dbReference>
<gene>
    <name evidence="4" type="ORF">CLODIP_2_CD04471</name>
</gene>
<evidence type="ECO:0000313" key="5">
    <source>
        <dbReference type="Proteomes" id="UP000494165"/>
    </source>
</evidence>
<keyword evidence="2" id="KW-0408">Iron</keyword>
<evidence type="ECO:0000256" key="1">
    <source>
        <dbReference type="ARBA" id="ARBA00022559"/>
    </source>
</evidence>
<dbReference type="PRINTS" id="PR00457">
    <property type="entry name" value="ANPEROXIDASE"/>
</dbReference>
<dbReference type="FunFam" id="1.10.640.10:FF:000006">
    <property type="entry name" value="Double oxidase: two peroxidase domains"/>
    <property type="match status" value="1"/>
</dbReference>
<dbReference type="PANTHER" id="PTHR11475:SF134">
    <property type="entry name" value="LD42267P"/>
    <property type="match status" value="1"/>
</dbReference>
<dbReference type="PANTHER" id="PTHR11475">
    <property type="entry name" value="OXIDASE/PEROXIDASE"/>
    <property type="match status" value="1"/>
</dbReference>
<sequence>MSVSWSHTRTNEMRSSSSSTPSLHLVGAPTVEHLTSSRQPPDVRIFDCLSCISISRTRKANGRTAMYSASHILGFVSICLFAQAQLTQMPDVNAPEERRPPPWEPPGRVYFTKDQVLRAVERAKERLKARKEEEFLRWSENGCADPPSPHGAMAALFNKPTPDALERANVSHLYEMASQELFRISTNRVRRQLGGDLIDFGPNSVFEDNSLNINFGQFQNSDIIEVIPPPPSLQKCGLTEPSVCDPTSPFRTFSGVCNNLARPNLGRSLTPYTRLLPAAYQDRVSVPRVTGISGRPLPSPRIISTLVHRDVSHLSSRFSLMLMQFGQFLDHDISFTPNHRSFSASIPDCASCDSSRHPECMPIPVPINDPFHPPPNNGRPKCFAFIRSLPGQLKFGPREQVNQNSAFIDASQVYGEHICRTTSLRAPGGRMNATFFPPMGPNSRARELLPQVTSNCRGTCFAAGDGRASEQPGLTIMHTIFMREHNRLADALHQINPRWSEETVFHQARKIVAAQAQHIAFSEFLPRILGPDNVAKNNLGLLSDGYYNGYNASCDPRVYNEFVAAAFRFGHSLVRPHLPRVGARWEPLTPPLLLRENFFDSSSLMNPRMMDELIRGLLASPTEDADRFISGEVTNHLFEARRNPFSGLDIAALNIQRGRDHGLQSYNEYRAMCGLKKAIVWEDLLGEMTVEAAETLRNVYGNVDDVDLYPGGASESALPGALVGPTFSCIIAMQFRKFRDCDRFWYETGSQVERFSPAQLAELRKTSLSKIICNNMDVPIDIQLAALDLPNGSTNPRVDCKALNGIDLNAWREFGVQGRALNSGRGSFCQINERVVRIGEIQLVLPCTSCQCTITGMRCKSIRVTDCSALISRVGLPAMRQDEVCMAQCRRILSNEPSGPPGPPLATAPLLGRPPGPPGPPAPEEGGILNNLSLKGMRPLFNRLLGFLG</sequence>
<dbReference type="CDD" id="cd09823">
    <property type="entry name" value="peroxinectin_like"/>
    <property type="match status" value="1"/>
</dbReference>
<evidence type="ECO:0000256" key="3">
    <source>
        <dbReference type="SAM" id="MobiDB-lite"/>
    </source>
</evidence>
<keyword evidence="1" id="KW-0560">Oxidoreductase</keyword>
<dbReference type="InterPro" id="IPR037120">
    <property type="entry name" value="Haem_peroxidase_sf_animal"/>
</dbReference>
<keyword evidence="5" id="KW-1185">Reference proteome</keyword>
<keyword evidence="2" id="KW-0479">Metal-binding</keyword>
<accession>A0A8S1CS17</accession>
<dbReference type="InterPro" id="IPR019791">
    <property type="entry name" value="Haem_peroxidase_animal"/>
</dbReference>
<protein>
    <submittedName>
        <fullName evidence="4">Uncharacterized protein</fullName>
    </submittedName>
</protein>
<feature type="binding site" description="axial binding residue" evidence="2">
    <location>
        <position position="571"/>
    </location>
    <ligand>
        <name>heme b</name>
        <dbReference type="ChEBI" id="CHEBI:60344"/>
    </ligand>
    <ligandPart>
        <name>Fe</name>
        <dbReference type="ChEBI" id="CHEBI:18248"/>
    </ligandPart>
</feature>
<keyword evidence="2" id="KW-0349">Heme</keyword>
<dbReference type="EMBL" id="CADEPI010000054">
    <property type="protein sequence ID" value="CAB3370665.1"/>
    <property type="molecule type" value="Genomic_DNA"/>
</dbReference>